<dbReference type="Proteomes" id="UP000827549">
    <property type="component" value="Chromosome 5"/>
</dbReference>
<evidence type="ECO:0000313" key="3">
    <source>
        <dbReference type="Proteomes" id="UP000827549"/>
    </source>
</evidence>
<gene>
    <name evidence="2" type="ORF">LOC62_05G007777</name>
</gene>
<protein>
    <recommendedName>
        <fullName evidence="4">SIMPL domain-containing protein</fullName>
    </recommendedName>
</protein>
<dbReference type="Gene3D" id="3.30.70.2970">
    <property type="entry name" value="Protein of unknown function (DUF541), domain 2"/>
    <property type="match status" value="1"/>
</dbReference>
<dbReference type="InterPro" id="IPR052022">
    <property type="entry name" value="26kDa_periplasmic_antigen"/>
</dbReference>
<dbReference type="EMBL" id="CP086718">
    <property type="protein sequence ID" value="WOO84257.1"/>
    <property type="molecule type" value="Genomic_DNA"/>
</dbReference>
<dbReference type="PANTHER" id="PTHR34387:SF2">
    <property type="entry name" value="SLR1258 PROTEIN"/>
    <property type="match status" value="1"/>
</dbReference>
<sequence length="273" mass="29245">MSQPQLQISVSGTHSVQRRPQFADIHISVANESEDAAKSFAAVEQSAEYVQLQIRKLAPPKEPRAAPTGEAPPPFRPGQGSGGADATTSQASAQDDEDDVAQAHEWPPRHPEYPVSAWSMARISTSTWVPYTPEGDGPRKYEARATFKATFHHLAGLEAFVDQIGTKENVTIDNLSWHLSPETGASIAGRIRRAAVQDAVQKAQDYASAVAPNAQVVPVEIADAELGSGGMPRFAPMAAAAFKQNSSGDSRLSFEPEPITVEANVHAKFVVVQ</sequence>
<dbReference type="Pfam" id="PF04402">
    <property type="entry name" value="SIMPL"/>
    <property type="match status" value="1"/>
</dbReference>
<dbReference type="GO" id="GO:0006974">
    <property type="term" value="P:DNA damage response"/>
    <property type="evidence" value="ECO:0007669"/>
    <property type="project" value="TreeGrafter"/>
</dbReference>
<accession>A0AAF0YE50</accession>
<dbReference type="Gene3D" id="3.30.110.170">
    <property type="entry name" value="Protein of unknown function (DUF541), domain 1"/>
    <property type="match status" value="1"/>
</dbReference>
<feature type="region of interest" description="Disordered" evidence="1">
    <location>
        <begin position="54"/>
        <end position="113"/>
    </location>
</feature>
<dbReference type="PANTHER" id="PTHR34387">
    <property type="entry name" value="SLR1258 PROTEIN"/>
    <property type="match status" value="1"/>
</dbReference>
<proteinExistence type="predicted"/>
<dbReference type="AlphaFoldDB" id="A0AAF0YE50"/>
<name>A0AAF0YE50_9TREE</name>
<evidence type="ECO:0000313" key="2">
    <source>
        <dbReference type="EMBL" id="WOO84257.1"/>
    </source>
</evidence>
<dbReference type="InterPro" id="IPR007497">
    <property type="entry name" value="SIMPL/DUF541"/>
</dbReference>
<reference evidence="2" key="1">
    <citation type="submission" date="2023-10" db="EMBL/GenBank/DDBJ databases">
        <authorList>
            <person name="Noh H."/>
        </authorList>
    </citation>
    <scope>NUCLEOTIDE SEQUENCE</scope>
    <source>
        <strain evidence="2">DUCC4014</strain>
    </source>
</reference>
<organism evidence="2 3">
    <name type="scientific">Vanrija pseudolonga</name>
    <dbReference type="NCBI Taxonomy" id="143232"/>
    <lineage>
        <taxon>Eukaryota</taxon>
        <taxon>Fungi</taxon>
        <taxon>Dikarya</taxon>
        <taxon>Basidiomycota</taxon>
        <taxon>Agaricomycotina</taxon>
        <taxon>Tremellomycetes</taxon>
        <taxon>Trichosporonales</taxon>
        <taxon>Trichosporonaceae</taxon>
        <taxon>Vanrija</taxon>
    </lineage>
</organism>
<feature type="compositionally biased region" description="Polar residues" evidence="1">
    <location>
        <begin position="1"/>
        <end position="15"/>
    </location>
</feature>
<dbReference type="GeneID" id="87810948"/>
<keyword evidence="3" id="KW-1185">Reference proteome</keyword>
<feature type="region of interest" description="Disordered" evidence="1">
    <location>
        <begin position="1"/>
        <end position="21"/>
    </location>
</feature>
<evidence type="ECO:0000256" key="1">
    <source>
        <dbReference type="SAM" id="MobiDB-lite"/>
    </source>
</evidence>
<dbReference type="RefSeq" id="XP_062630283.1">
    <property type="nucleotide sequence ID" value="XM_062774299.1"/>
</dbReference>
<evidence type="ECO:0008006" key="4">
    <source>
        <dbReference type="Google" id="ProtNLM"/>
    </source>
</evidence>